<feature type="transmembrane region" description="Helical" evidence="1">
    <location>
        <begin position="48"/>
        <end position="71"/>
    </location>
</feature>
<dbReference type="Pfam" id="PF03372">
    <property type="entry name" value="Exo_endo_phos"/>
    <property type="match status" value="1"/>
</dbReference>
<accession>A0ABX0TGW3</accession>
<feature type="transmembrane region" description="Helical" evidence="1">
    <location>
        <begin position="78"/>
        <end position="95"/>
    </location>
</feature>
<keyword evidence="3" id="KW-0378">Hydrolase</keyword>
<keyword evidence="4" id="KW-1185">Reference proteome</keyword>
<protein>
    <submittedName>
        <fullName evidence="3">Endonuclease/exonuclease/phosphatase (EEP) superfamily protein YafD</fullName>
    </submittedName>
</protein>
<evidence type="ECO:0000256" key="1">
    <source>
        <dbReference type="SAM" id="Phobius"/>
    </source>
</evidence>
<proteinExistence type="predicted"/>
<feature type="domain" description="Endonuclease/exonuclease/phosphatase" evidence="2">
    <location>
        <begin position="117"/>
        <end position="332"/>
    </location>
</feature>
<keyword evidence="1" id="KW-1133">Transmembrane helix</keyword>
<keyword evidence="1" id="KW-0472">Membrane</keyword>
<dbReference type="InterPro" id="IPR036691">
    <property type="entry name" value="Endo/exonu/phosph_ase_sf"/>
</dbReference>
<evidence type="ECO:0000313" key="4">
    <source>
        <dbReference type="Proteomes" id="UP000802392"/>
    </source>
</evidence>
<dbReference type="Proteomes" id="UP000802392">
    <property type="component" value="Unassembled WGS sequence"/>
</dbReference>
<reference evidence="3 4" key="1">
    <citation type="submission" date="2020-03" db="EMBL/GenBank/DDBJ databases">
        <title>Genomic Encyclopedia of Type Strains, Phase III (KMG-III): the genomes of soil and plant-associated and newly described type strains.</title>
        <authorList>
            <person name="Whitman W."/>
        </authorList>
    </citation>
    <scope>NUCLEOTIDE SEQUENCE [LARGE SCALE GENOMIC DNA]</scope>
    <source>
        <strain evidence="3 4">CECT 4207</strain>
    </source>
</reference>
<comment type="caution">
    <text evidence="3">The sequence shown here is derived from an EMBL/GenBank/DDBJ whole genome shotgun (WGS) entry which is preliminary data.</text>
</comment>
<name>A0ABX0TGW3_9MICC</name>
<dbReference type="SUPFAM" id="SSF56219">
    <property type="entry name" value="DNase I-like"/>
    <property type="match status" value="1"/>
</dbReference>
<gene>
    <name evidence="3" type="ORF">FHR86_002084</name>
</gene>
<evidence type="ECO:0000313" key="3">
    <source>
        <dbReference type="EMBL" id="NIJ01752.1"/>
    </source>
</evidence>
<keyword evidence="1" id="KW-0812">Transmembrane</keyword>
<keyword evidence="3" id="KW-0255">Endonuclease</keyword>
<dbReference type="GO" id="GO:0004519">
    <property type="term" value="F:endonuclease activity"/>
    <property type="evidence" value="ECO:0007669"/>
    <property type="project" value="UniProtKB-KW"/>
</dbReference>
<evidence type="ECO:0000259" key="2">
    <source>
        <dbReference type="Pfam" id="PF03372"/>
    </source>
</evidence>
<feature type="transmembrane region" description="Helical" evidence="1">
    <location>
        <begin position="20"/>
        <end position="42"/>
    </location>
</feature>
<organism evidence="3 4">
    <name type="scientific">Paenarthrobacter ilicis</name>
    <dbReference type="NCBI Taxonomy" id="43665"/>
    <lineage>
        <taxon>Bacteria</taxon>
        <taxon>Bacillati</taxon>
        <taxon>Actinomycetota</taxon>
        <taxon>Actinomycetes</taxon>
        <taxon>Micrococcales</taxon>
        <taxon>Micrococcaceae</taxon>
        <taxon>Paenarthrobacter</taxon>
    </lineage>
</organism>
<keyword evidence="3" id="KW-0540">Nuclease</keyword>
<dbReference type="InterPro" id="IPR005135">
    <property type="entry name" value="Endo/exonuclease/phosphatase"/>
</dbReference>
<dbReference type="Gene3D" id="3.60.10.10">
    <property type="entry name" value="Endonuclease/exonuclease/phosphatase"/>
    <property type="match status" value="1"/>
</dbReference>
<dbReference type="RefSeq" id="WP_167265864.1">
    <property type="nucleotide sequence ID" value="NZ_BAAAVO010000012.1"/>
</dbReference>
<dbReference type="EMBL" id="JAAOZD010000004">
    <property type="protein sequence ID" value="NIJ01752.1"/>
    <property type="molecule type" value="Genomic_DNA"/>
</dbReference>
<sequence length="344" mass="37025">MTHPTPALPQTRPARGQASLAWTVLALLAALPVAGFSMFRAVPVEWPLLVVQLLSFTPWMVLPASVAFVLALVGRRRWAVAATAALLAVQLFWLFPFDAGKAETLPPGTGTVPVKVMSLNSEYGEADAAGIVDLVRSNGVQLLAIQEFTQSLQDRLRAEGLEDLLPNVISVPNDDASGGAVYSVFPLEAEGLLPDTPFRMDVTRILATDSGTGSRATLTLTTVHTLPPVDERIGQWRSDLQKLARQGSRPGNHLLMGDYNATYDHSEFREFLDSGGDGRKLVDVGTVSFGRFMPTWPMEGPLLPGIVLDHVVTSSRISSSDYSVHRVPGSDHAAIMARLIIPAG</sequence>